<comment type="caution">
    <text evidence="2">The sequence shown here is derived from an EMBL/GenBank/DDBJ whole genome shotgun (WGS) entry which is preliminary data.</text>
</comment>
<organism evidence="2 3">
    <name type="scientific">Streptomyces lunalinharesii</name>
    <dbReference type="NCBI Taxonomy" id="333384"/>
    <lineage>
        <taxon>Bacteria</taxon>
        <taxon>Bacillati</taxon>
        <taxon>Actinomycetota</taxon>
        <taxon>Actinomycetes</taxon>
        <taxon>Kitasatosporales</taxon>
        <taxon>Streptomycetaceae</taxon>
        <taxon>Streptomyces</taxon>
    </lineage>
</organism>
<accession>A0ABN3SKY4</accession>
<sequence>MTNDPNHDAVELTDADLDSVAGGDGEVTMDRQPTVPYEQEPQGQVLPTVDREYGEPALLATPREPNC</sequence>
<gene>
    <name evidence="2" type="ORF">GCM10009864_60400</name>
</gene>
<dbReference type="EMBL" id="BAAARK010000025">
    <property type="protein sequence ID" value="GAA2679989.1"/>
    <property type="molecule type" value="Genomic_DNA"/>
</dbReference>
<name>A0ABN3SKY4_9ACTN</name>
<protein>
    <submittedName>
        <fullName evidence="2">Uncharacterized protein</fullName>
    </submittedName>
</protein>
<evidence type="ECO:0000313" key="2">
    <source>
        <dbReference type="EMBL" id="GAA2679989.1"/>
    </source>
</evidence>
<reference evidence="2 3" key="1">
    <citation type="journal article" date="2019" name="Int. J. Syst. Evol. Microbiol.">
        <title>The Global Catalogue of Microorganisms (GCM) 10K type strain sequencing project: providing services to taxonomists for standard genome sequencing and annotation.</title>
        <authorList>
            <consortium name="The Broad Institute Genomics Platform"/>
            <consortium name="The Broad Institute Genome Sequencing Center for Infectious Disease"/>
            <person name="Wu L."/>
            <person name="Ma J."/>
        </authorList>
    </citation>
    <scope>NUCLEOTIDE SEQUENCE [LARGE SCALE GENOMIC DNA]</scope>
    <source>
        <strain evidence="2 3">JCM 16374</strain>
    </source>
</reference>
<evidence type="ECO:0000313" key="3">
    <source>
        <dbReference type="Proteomes" id="UP001500994"/>
    </source>
</evidence>
<proteinExistence type="predicted"/>
<keyword evidence="3" id="KW-1185">Reference proteome</keyword>
<dbReference type="Proteomes" id="UP001500994">
    <property type="component" value="Unassembled WGS sequence"/>
</dbReference>
<evidence type="ECO:0000256" key="1">
    <source>
        <dbReference type="SAM" id="MobiDB-lite"/>
    </source>
</evidence>
<feature type="region of interest" description="Disordered" evidence="1">
    <location>
        <begin position="1"/>
        <end position="40"/>
    </location>
</feature>
<feature type="compositionally biased region" description="Basic and acidic residues" evidence="1">
    <location>
        <begin position="1"/>
        <end position="10"/>
    </location>
</feature>
<dbReference type="RefSeq" id="WP_344581865.1">
    <property type="nucleotide sequence ID" value="NZ_BAAARK010000025.1"/>
</dbReference>